<dbReference type="InterPro" id="IPR032675">
    <property type="entry name" value="LRR_dom_sf"/>
</dbReference>
<evidence type="ECO:0000313" key="3">
    <source>
        <dbReference type="Proteomes" id="UP000663829"/>
    </source>
</evidence>
<dbReference type="EMBL" id="CAJOBC010008242">
    <property type="protein sequence ID" value="CAF3956245.1"/>
    <property type="molecule type" value="Genomic_DNA"/>
</dbReference>
<evidence type="ECO:0008006" key="4">
    <source>
        <dbReference type="Google" id="ProtNLM"/>
    </source>
</evidence>
<organism evidence="1 3">
    <name type="scientific">Didymodactylos carnosus</name>
    <dbReference type="NCBI Taxonomy" id="1234261"/>
    <lineage>
        <taxon>Eukaryota</taxon>
        <taxon>Metazoa</taxon>
        <taxon>Spiralia</taxon>
        <taxon>Gnathifera</taxon>
        <taxon>Rotifera</taxon>
        <taxon>Eurotatoria</taxon>
        <taxon>Bdelloidea</taxon>
        <taxon>Philodinida</taxon>
        <taxon>Philodinidae</taxon>
        <taxon>Didymodactylos</taxon>
    </lineage>
</organism>
<dbReference type="Proteomes" id="UP000663829">
    <property type="component" value="Unassembled WGS sequence"/>
</dbReference>
<proteinExistence type="predicted"/>
<name>A0A814VK55_9BILA</name>
<accession>A0A814VK55</accession>
<dbReference type="AlphaFoldDB" id="A0A814VK55"/>
<evidence type="ECO:0000313" key="1">
    <source>
        <dbReference type="EMBL" id="CAF1191960.1"/>
    </source>
</evidence>
<dbReference type="SUPFAM" id="SSF52047">
    <property type="entry name" value="RNI-like"/>
    <property type="match status" value="1"/>
</dbReference>
<protein>
    <recommendedName>
        <fullName evidence="4">F-box domain-containing protein</fullName>
    </recommendedName>
</protein>
<dbReference type="EMBL" id="CAJNOQ010008241">
    <property type="protein sequence ID" value="CAF1191960.1"/>
    <property type="molecule type" value="Genomic_DNA"/>
</dbReference>
<dbReference type="Gene3D" id="3.80.10.10">
    <property type="entry name" value="Ribonuclease Inhibitor"/>
    <property type="match status" value="1"/>
</dbReference>
<dbReference type="Proteomes" id="UP000681722">
    <property type="component" value="Unassembled WGS sequence"/>
</dbReference>
<sequence>MPFLEELANETLIHVLSYLQLYDVVHGFFGLNQRFDWIIGSINLSIDLSTTCPGLFDYCVRYITEFVEQVVYLKLCNTKFGSREVDLFNHTFCIDQFIQLRSLILMHTKDSDEVNILPKLDKLPFLTYFRVQTQNKKMKCYVKYLLSNKMTSLKTCIFDKYRVDSTDFSGITVSNVEHLKICLLLSQSELLMLLRGLLPKIKTLHVNVRPSSIAAIDADINGEHVPNLSSLTLESVEDMPPVFFETLIEKLFHIHRLRVLAYSISFLDGQKWENISRKLPLLTHFELSVSLYKSRSNVWQVKQRLAKFDKQFWNETGHRLHCCLEAFAKFNSCLTTPK</sequence>
<evidence type="ECO:0000313" key="2">
    <source>
        <dbReference type="EMBL" id="CAF3956245.1"/>
    </source>
</evidence>
<gene>
    <name evidence="1" type="ORF">GPM918_LOCUS23256</name>
    <name evidence="2" type="ORF">SRO942_LOCUS23255</name>
</gene>
<reference evidence="1" key="1">
    <citation type="submission" date="2021-02" db="EMBL/GenBank/DDBJ databases">
        <authorList>
            <person name="Nowell W R."/>
        </authorList>
    </citation>
    <scope>NUCLEOTIDE SEQUENCE</scope>
</reference>
<comment type="caution">
    <text evidence="1">The sequence shown here is derived from an EMBL/GenBank/DDBJ whole genome shotgun (WGS) entry which is preliminary data.</text>
</comment>
<keyword evidence="3" id="KW-1185">Reference proteome</keyword>